<dbReference type="PANTHER" id="PTHR43674:SF2">
    <property type="entry name" value="BETA-UREIDOPROPIONASE"/>
    <property type="match status" value="1"/>
</dbReference>
<dbReference type="PROSITE" id="PS50263">
    <property type="entry name" value="CN_HYDROLASE"/>
    <property type="match status" value="1"/>
</dbReference>
<dbReference type="EMBL" id="VNHS01000003">
    <property type="protein sequence ID" value="TYP76582.1"/>
    <property type="molecule type" value="Genomic_DNA"/>
</dbReference>
<comment type="caution">
    <text evidence="3">The sequence shown here is derived from an EMBL/GenBank/DDBJ whole genome shotgun (WGS) entry which is preliminary data.</text>
</comment>
<keyword evidence="4" id="KW-1185">Reference proteome</keyword>
<gene>
    <name evidence="3" type="ORF">BCM02_103244</name>
</gene>
<dbReference type="OrthoDB" id="9811121at2"/>
<dbReference type="InterPro" id="IPR003010">
    <property type="entry name" value="C-N_Hydrolase"/>
</dbReference>
<reference evidence="3 4" key="1">
    <citation type="submission" date="2019-07" db="EMBL/GenBank/DDBJ databases">
        <title>Genomic Encyclopedia of Type Strains, Phase III (KMG-III): the genomes of soil and plant-associated and newly described type strains.</title>
        <authorList>
            <person name="Whitman W."/>
        </authorList>
    </citation>
    <scope>NUCLEOTIDE SEQUENCE [LARGE SCALE GENOMIC DNA]</scope>
    <source>
        <strain evidence="3 4">BL24</strain>
    </source>
</reference>
<organism evidence="3 4">
    <name type="scientific">Paenibacillus methanolicus</name>
    <dbReference type="NCBI Taxonomy" id="582686"/>
    <lineage>
        <taxon>Bacteria</taxon>
        <taxon>Bacillati</taxon>
        <taxon>Bacillota</taxon>
        <taxon>Bacilli</taxon>
        <taxon>Bacillales</taxon>
        <taxon>Paenibacillaceae</taxon>
        <taxon>Paenibacillus</taxon>
    </lineage>
</organism>
<sequence length="417" mass="46242">MINLVPAFDAEAWRSWTPHEALAPEFRKEVWEGEPVAIIQACARNQFGKWLCAVDGVNGGQNYALDVQYLVTDRMTNRFNGYAMLTWSDAAGSLLSRDYVDRTRVLDERWIGLHRTMTAPEGAASVLVELAFRWSAGGTIVWRRPSLTGKQPLGPRTIRAATTLINTYSGKQADNLADIGTVLEQAGAERADLVCLSECVNEQGCGRRGYGLSGEQIPGGYTNFLSSYARQYGYYIIASLFETEEDVLYNTAVLIDRAGRIAGKYRKTHIPLDEAELGVTPGDDYPVFDTDLGRIGILICWDCYFPEVARLLTLKGAELLVVPTQGNTLIQSLARAVDNGIHVVVAGMWGENPSRIIDPEGNILAEISEQAHGVAIAEIDLDRPYYKRYLSVGDADGEARVLFRQERRPHTYETLLE</sequence>
<accession>A0A5S5CDK5</accession>
<dbReference type="InterPro" id="IPR050345">
    <property type="entry name" value="Aliph_Amidase/BUP"/>
</dbReference>
<evidence type="ECO:0000313" key="3">
    <source>
        <dbReference type="EMBL" id="TYP76582.1"/>
    </source>
</evidence>
<dbReference type="InterPro" id="IPR036526">
    <property type="entry name" value="C-N_Hydrolase_sf"/>
</dbReference>
<evidence type="ECO:0000313" key="4">
    <source>
        <dbReference type="Proteomes" id="UP000323257"/>
    </source>
</evidence>
<dbReference type="Proteomes" id="UP000323257">
    <property type="component" value="Unassembled WGS sequence"/>
</dbReference>
<evidence type="ECO:0000259" key="2">
    <source>
        <dbReference type="PROSITE" id="PS50263"/>
    </source>
</evidence>
<dbReference type="Gene3D" id="3.60.110.10">
    <property type="entry name" value="Carbon-nitrogen hydrolase"/>
    <property type="match status" value="1"/>
</dbReference>
<evidence type="ECO:0000256" key="1">
    <source>
        <dbReference type="ARBA" id="ARBA00022801"/>
    </source>
</evidence>
<protein>
    <submittedName>
        <fullName evidence="3">Putative amidohydrolase</fullName>
    </submittedName>
</protein>
<feature type="domain" description="CN hydrolase" evidence="2">
    <location>
        <begin position="158"/>
        <end position="381"/>
    </location>
</feature>
<dbReference type="PANTHER" id="PTHR43674">
    <property type="entry name" value="NITRILASE C965.09-RELATED"/>
    <property type="match status" value="1"/>
</dbReference>
<dbReference type="CDD" id="cd07197">
    <property type="entry name" value="nitrilase"/>
    <property type="match status" value="1"/>
</dbReference>
<dbReference type="RefSeq" id="WP_148928983.1">
    <property type="nucleotide sequence ID" value="NZ_VNHS01000003.1"/>
</dbReference>
<proteinExistence type="predicted"/>
<dbReference type="AlphaFoldDB" id="A0A5S5CDK5"/>
<name>A0A5S5CDK5_9BACL</name>
<dbReference type="SUPFAM" id="SSF56317">
    <property type="entry name" value="Carbon-nitrogen hydrolase"/>
    <property type="match status" value="1"/>
</dbReference>
<dbReference type="Pfam" id="PF00795">
    <property type="entry name" value="CN_hydrolase"/>
    <property type="match status" value="1"/>
</dbReference>
<keyword evidence="1 3" id="KW-0378">Hydrolase</keyword>
<dbReference type="GO" id="GO:0016811">
    <property type="term" value="F:hydrolase activity, acting on carbon-nitrogen (but not peptide) bonds, in linear amides"/>
    <property type="evidence" value="ECO:0007669"/>
    <property type="project" value="TreeGrafter"/>
</dbReference>